<dbReference type="OrthoDB" id="266334at2759"/>
<dbReference type="AlphaFoldDB" id="G2QCE5"/>
<dbReference type="GeneID" id="11509244"/>
<evidence type="ECO:0000256" key="6">
    <source>
        <dbReference type="SAM" id="MobiDB-lite"/>
    </source>
</evidence>
<dbReference type="FunCoup" id="G2QCE5">
    <property type="interactions" value="38"/>
</dbReference>
<dbReference type="Gene3D" id="2.60.120.260">
    <property type="entry name" value="Galactose-binding domain-like"/>
    <property type="match status" value="1"/>
</dbReference>
<keyword evidence="5" id="KW-0175">Coiled coil</keyword>
<sequence>MRAPADCLKTFAPALVLLGLHALGVHGSRAGSETAATAAPAATDEVCESRTINYITHSLPQQCLRTSWTSPSPAATDESTSHATITATATAVGESPATDPDHGTAQGQAQDTQEELAASSFMSFEEWKEMMLRKSGQDPANIRSHRQREHRERDPSMQSGDVYSFGEEGEISLEFDALAEKVSEIASSTDKATPKAKEVVKEEQVLYDDGKTQYYRSKDAGKTCKERFSYSSFDAGATVLKTSPGAKNAKAILVENKDSYMLLECRAKNKFVIVELSDDILVDTVVLANFEFFSSMIRKFRVSVSDRYPVKMDKWVELGTFEARNSRDMQAFLIEHPQIYTKYIRIEFLSHWGNEFYCPISLLRVHGTRMLDTWKEPSHDDEPEQIEPPPGSTAETQQVQKPAGSDNTSSVADEEKAAPRTPSTETGLTPWSPLFQGNFSLQVCELPSPTAAEPTPIDSGLNGLPKEPAAASDSATPRPSAARTVDERIQASNSSPAEPVGSAEASASHRQSAGSASSGVYSTPSQASNNGTVSSTGQRQSDSRTNATDNTSSATPTTPRNKTSSASSASASPTVQESFFKAITKRLQLLESNTSLSLQYIEEQSRFLQEVLLKMERKQITRVDSFLDTLNKTVLSELHNVRTQYDQIWQSTVLALETQREQSQREIVALTSRLNVLADEVVFQKRMAILQSVLLLSCLVLVIFSSRGGLAALDSAPFPPPWASSPTGYRRYGHAHSDSFSGMSMPGSPPLQGQQTGGAAAAAAAAAATPTTSAFQRQTYPTTTSYKDKSLPLTPPSEYSRESTPATHPNRSARPSYYYSGNQEEGAEGEGEEGEEGDEAGGEGGTASRQFRRHVTTPTTTPAAAAAAAAAAGPSAQAAASTAQAQQTPSSGGEAEVASIRSDPGLLQRDDAASSISKGKEQQGDDDDDDDEGEEEEEEEEKGGCRVSPALLRARSASSHSASSQPNGGLRKPLPALPEDPS</sequence>
<dbReference type="PANTHER" id="PTHR12953:SF0">
    <property type="entry name" value="SUN DOMAIN-CONTAINING OSSIFICATION FACTOR"/>
    <property type="match status" value="1"/>
</dbReference>
<keyword evidence="4" id="KW-0472">Membrane</keyword>
<feature type="compositionally biased region" description="Polar residues" evidence="6">
    <location>
        <begin position="421"/>
        <end position="432"/>
    </location>
</feature>
<dbReference type="EMBL" id="CP003004">
    <property type="protein sequence ID" value="AEO58121.1"/>
    <property type="molecule type" value="Genomic_DNA"/>
</dbReference>
<dbReference type="GO" id="GO:0034975">
    <property type="term" value="P:protein folding in endoplasmic reticulum"/>
    <property type="evidence" value="ECO:0007669"/>
    <property type="project" value="TreeGrafter"/>
</dbReference>
<keyword evidence="10" id="KW-1185">Reference proteome</keyword>
<keyword evidence="2" id="KW-0812">Transmembrane</keyword>
<organism evidence="9 10">
    <name type="scientific">Thermothelomyces thermophilus (strain ATCC 42464 / BCRC 31852 / DSM 1799)</name>
    <name type="common">Sporotrichum thermophile</name>
    <dbReference type="NCBI Taxonomy" id="573729"/>
    <lineage>
        <taxon>Eukaryota</taxon>
        <taxon>Fungi</taxon>
        <taxon>Dikarya</taxon>
        <taxon>Ascomycota</taxon>
        <taxon>Pezizomycotina</taxon>
        <taxon>Sordariomycetes</taxon>
        <taxon>Sordariomycetidae</taxon>
        <taxon>Sordariales</taxon>
        <taxon>Chaetomiaceae</taxon>
        <taxon>Thermothelomyces</taxon>
    </lineage>
</organism>
<feature type="domain" description="SUN" evidence="8">
    <location>
        <begin position="202"/>
        <end position="370"/>
    </location>
</feature>
<evidence type="ECO:0000256" key="1">
    <source>
        <dbReference type="ARBA" id="ARBA00004308"/>
    </source>
</evidence>
<evidence type="ECO:0000313" key="10">
    <source>
        <dbReference type="Proteomes" id="UP000007322"/>
    </source>
</evidence>
<evidence type="ECO:0000313" key="9">
    <source>
        <dbReference type="EMBL" id="AEO58121.1"/>
    </source>
</evidence>
<feature type="region of interest" description="Disordered" evidence="6">
    <location>
        <begin position="374"/>
        <end position="432"/>
    </location>
</feature>
<feature type="compositionally biased region" description="Basic and acidic residues" evidence="6">
    <location>
        <begin position="908"/>
        <end position="923"/>
    </location>
</feature>
<dbReference type="PROSITE" id="PS51469">
    <property type="entry name" value="SUN"/>
    <property type="match status" value="1"/>
</dbReference>
<protein>
    <recommendedName>
        <fullName evidence="8">SUN domain-containing protein</fullName>
    </recommendedName>
</protein>
<keyword evidence="3" id="KW-1133">Transmembrane helix</keyword>
<evidence type="ECO:0000256" key="2">
    <source>
        <dbReference type="ARBA" id="ARBA00022692"/>
    </source>
</evidence>
<feature type="compositionally biased region" description="Low complexity" evidence="6">
    <location>
        <begin position="856"/>
        <end position="892"/>
    </location>
</feature>
<dbReference type="Proteomes" id="UP000007322">
    <property type="component" value="Chromosome 3"/>
</dbReference>
<feature type="compositionally biased region" description="Low complexity" evidence="6">
    <location>
        <begin position="948"/>
        <end position="964"/>
    </location>
</feature>
<dbReference type="HOGENOM" id="CLU_006633_0_1_1"/>
<proteinExistence type="predicted"/>
<dbReference type="Pfam" id="PF07738">
    <property type="entry name" value="Sad1_UNC"/>
    <property type="match status" value="1"/>
</dbReference>
<feature type="compositionally biased region" description="Polar residues" evidence="6">
    <location>
        <begin position="769"/>
        <end position="785"/>
    </location>
</feature>
<gene>
    <name evidence="9" type="ORF">MYCTH_2305218</name>
</gene>
<evidence type="ECO:0000259" key="8">
    <source>
        <dbReference type="PROSITE" id="PS51469"/>
    </source>
</evidence>
<dbReference type="GO" id="GO:0005737">
    <property type="term" value="C:cytoplasm"/>
    <property type="evidence" value="ECO:0007669"/>
    <property type="project" value="TreeGrafter"/>
</dbReference>
<feature type="compositionally biased region" description="Acidic residues" evidence="6">
    <location>
        <begin position="825"/>
        <end position="841"/>
    </location>
</feature>
<keyword evidence="7" id="KW-0732">Signal</keyword>
<feature type="region of interest" description="Disordered" evidence="6">
    <location>
        <begin position="448"/>
        <end position="571"/>
    </location>
</feature>
<evidence type="ECO:0000256" key="4">
    <source>
        <dbReference type="ARBA" id="ARBA00023136"/>
    </source>
</evidence>
<dbReference type="STRING" id="573729.G2QCE5"/>
<feature type="region of interest" description="Disordered" evidence="6">
    <location>
        <begin position="91"/>
        <end position="116"/>
    </location>
</feature>
<dbReference type="GO" id="GO:0012505">
    <property type="term" value="C:endomembrane system"/>
    <property type="evidence" value="ECO:0007669"/>
    <property type="project" value="UniProtKB-SubCell"/>
</dbReference>
<dbReference type="InParanoid" id="G2QCE5"/>
<dbReference type="GO" id="GO:0016020">
    <property type="term" value="C:membrane"/>
    <property type="evidence" value="ECO:0007669"/>
    <property type="project" value="InterPro"/>
</dbReference>
<dbReference type="VEuPathDB" id="FungiDB:MYCTH_2305218"/>
<feature type="chain" id="PRO_5003435459" description="SUN domain-containing protein" evidence="7">
    <location>
        <begin position="28"/>
        <end position="982"/>
    </location>
</feature>
<feature type="signal peptide" evidence="7">
    <location>
        <begin position="1"/>
        <end position="27"/>
    </location>
</feature>
<dbReference type="PANTHER" id="PTHR12953">
    <property type="entry name" value="MEMBRANE PROTEIN CH1 RELATED"/>
    <property type="match status" value="1"/>
</dbReference>
<feature type="compositionally biased region" description="Polar residues" evidence="6">
    <location>
        <begin position="393"/>
        <end position="411"/>
    </location>
</feature>
<dbReference type="FunFam" id="2.60.120.260:FF:000082">
    <property type="entry name" value="Sad1/UNC domain protein"/>
    <property type="match status" value="1"/>
</dbReference>
<evidence type="ECO:0000256" key="5">
    <source>
        <dbReference type="SAM" id="Coils"/>
    </source>
</evidence>
<evidence type="ECO:0000256" key="3">
    <source>
        <dbReference type="ARBA" id="ARBA00022989"/>
    </source>
</evidence>
<evidence type="ECO:0000256" key="7">
    <source>
        <dbReference type="SAM" id="SignalP"/>
    </source>
</evidence>
<accession>G2QCE5</accession>
<reference evidence="9 10" key="1">
    <citation type="journal article" date="2011" name="Nat. Biotechnol.">
        <title>Comparative genomic analysis of the thermophilic biomass-degrading fungi Myceliophthora thermophila and Thielavia terrestris.</title>
        <authorList>
            <person name="Berka R.M."/>
            <person name="Grigoriev I.V."/>
            <person name="Otillar R."/>
            <person name="Salamov A."/>
            <person name="Grimwood J."/>
            <person name="Reid I."/>
            <person name="Ishmael N."/>
            <person name="John T."/>
            <person name="Darmond C."/>
            <person name="Moisan M.-C."/>
            <person name="Henrissat B."/>
            <person name="Coutinho P.M."/>
            <person name="Lombard V."/>
            <person name="Natvig D.O."/>
            <person name="Lindquist E."/>
            <person name="Schmutz J."/>
            <person name="Lucas S."/>
            <person name="Harris P."/>
            <person name="Powlowski J."/>
            <person name="Bellemare A."/>
            <person name="Taylor D."/>
            <person name="Butler G."/>
            <person name="de Vries R.P."/>
            <person name="Allijn I.E."/>
            <person name="van den Brink J."/>
            <person name="Ushinsky S."/>
            <person name="Storms R."/>
            <person name="Powell A.J."/>
            <person name="Paulsen I.T."/>
            <person name="Elbourne L.D.H."/>
            <person name="Baker S.E."/>
            <person name="Magnuson J."/>
            <person name="LaBoissiere S."/>
            <person name="Clutterbuck A.J."/>
            <person name="Martinez D."/>
            <person name="Wogulis M."/>
            <person name="de Leon A.L."/>
            <person name="Rey M.W."/>
            <person name="Tsang A."/>
        </authorList>
    </citation>
    <scope>NUCLEOTIDE SEQUENCE [LARGE SCALE GENOMIC DNA]</scope>
    <source>
        <strain evidence="10">ATCC 42464 / BCRC 31852 / DSM 1799</strain>
    </source>
</reference>
<feature type="region of interest" description="Disordered" evidence="6">
    <location>
        <begin position="133"/>
        <end position="162"/>
    </location>
</feature>
<comment type="subcellular location">
    <subcellularLocation>
        <location evidence="1">Endomembrane system</location>
    </subcellularLocation>
</comment>
<feature type="coiled-coil region" evidence="5">
    <location>
        <begin position="653"/>
        <end position="680"/>
    </location>
</feature>
<dbReference type="KEGG" id="mtm:MYCTH_2305218"/>
<name>G2QCE5_THET4</name>
<dbReference type="OMA" id="EFFCPVS"/>
<feature type="compositionally biased region" description="Acidic residues" evidence="6">
    <location>
        <begin position="924"/>
        <end position="941"/>
    </location>
</feature>
<dbReference type="RefSeq" id="XP_003663366.1">
    <property type="nucleotide sequence ID" value="XM_003663318.1"/>
</dbReference>
<feature type="compositionally biased region" description="Polar residues" evidence="6">
    <location>
        <begin position="508"/>
        <end position="563"/>
    </location>
</feature>
<dbReference type="InterPro" id="IPR045120">
    <property type="entry name" value="Suco/Slp1-like"/>
</dbReference>
<dbReference type="eggNOG" id="KOG1396">
    <property type="taxonomic scope" value="Eukaryota"/>
</dbReference>
<feature type="compositionally biased region" description="Low complexity" evidence="6">
    <location>
        <begin position="759"/>
        <end position="768"/>
    </location>
</feature>
<dbReference type="InterPro" id="IPR012919">
    <property type="entry name" value="SUN_dom"/>
</dbReference>
<feature type="region of interest" description="Disordered" evidence="6">
    <location>
        <begin position="740"/>
        <end position="982"/>
    </location>
</feature>